<name>A0ABV5F808_9FLAO</name>
<comment type="caution">
    <text evidence="2">The sequence shown here is derived from an EMBL/GenBank/DDBJ whole genome shotgun (WGS) entry which is preliminary data.</text>
</comment>
<dbReference type="EMBL" id="JBHMFC010000008">
    <property type="protein sequence ID" value="MFB9055578.1"/>
    <property type="molecule type" value="Genomic_DNA"/>
</dbReference>
<dbReference type="NCBIfam" id="TIGR03519">
    <property type="entry name" value="T9SS_PorP_fam"/>
    <property type="match status" value="1"/>
</dbReference>
<gene>
    <name evidence="2" type="ORF">ACFFU9_02375</name>
</gene>
<organism evidence="2 3">
    <name type="scientific">Mariniflexile ostreae</name>
    <dbReference type="NCBI Taxonomy" id="1520892"/>
    <lineage>
        <taxon>Bacteria</taxon>
        <taxon>Pseudomonadati</taxon>
        <taxon>Bacteroidota</taxon>
        <taxon>Flavobacteriia</taxon>
        <taxon>Flavobacteriales</taxon>
        <taxon>Flavobacteriaceae</taxon>
        <taxon>Mariniflexile</taxon>
    </lineage>
</organism>
<evidence type="ECO:0000256" key="1">
    <source>
        <dbReference type="SAM" id="Coils"/>
    </source>
</evidence>
<evidence type="ECO:0000313" key="2">
    <source>
        <dbReference type="EMBL" id="MFB9055578.1"/>
    </source>
</evidence>
<evidence type="ECO:0000313" key="3">
    <source>
        <dbReference type="Proteomes" id="UP001589585"/>
    </source>
</evidence>
<accession>A0ABV5F808</accession>
<proteinExistence type="predicted"/>
<dbReference type="RefSeq" id="WP_379859768.1">
    <property type="nucleotide sequence ID" value="NZ_JBHMFC010000008.1"/>
</dbReference>
<keyword evidence="1" id="KW-0175">Coiled coil</keyword>
<dbReference type="Proteomes" id="UP001589585">
    <property type="component" value="Unassembled WGS sequence"/>
</dbReference>
<dbReference type="InterPro" id="IPR019861">
    <property type="entry name" value="PorP/SprF_Bacteroidetes"/>
</dbReference>
<sequence length="808" mass="90579">MRNYLLHIVLILCFTQLYSQEKEDGAAAFALPVRNSLKFNQYVINPTFSFVREQNKYITFSNKREWAQFDNAPQTYLFSFSGRFRENAGIGVGLFQQDYGVLTNFGAVLNYAYNAVINTDSHLTFGMNLAVYKSGLNDGKIITNFSDPSLNNIPSNTVITINPGINYGVSFFDFGLSVNNLVSYNFNTSKIIENNPQQSVQPHIMYTGYVNTSGFFDDSKFSTLIRSEFQKDNTIVSGVAMLMVPKGIWAQAGYNTLYGVSAGIGLNITSQIAIEYNFEKAMGNLSSFGNSHDITLAFKFKNRYRYNYSGDDEEVALIIPEQKPKRYLAKDNSSKTEVDREAIEEAKNKAREDAIAQAEIKSEARTVLAEEAKEKRELEARAKLELAEAEAKAQQEAASRLQAEEAAKLKLAAEAKAKADAEALAKREAAAKAQAEAAERAKLAEAETRAQQEAASRLQAEEAARLKLAAEAKAKADAEALAKREATAKAQAEAAERAKLAEAEKARLAEEAKSQIAPSDATSKSLEDLNALVQKSKVEQKDLLKALNEKLIGREKDLKDLKDENDLSEQGIYNEPKPFKSISAENAALEALKIELDNSIKSQDFKISELEKINTNRLKRVGNKKDAITAYYTNAIETLKKEQILAVRGKDFLLSRLEEIRIATEIERKRRIKRASYDNEEDRYLKDRAALKQIKSFTPKVNTPLSASDFDFGENRNKNIQIVKDVKNTEEGYYLVLAVHSDVAKRDEFLQKAVSLGQNNIDFFYDANTSKYYIYYEKFINLDTAKNAMESKGQAPYDEERSMVKIEN</sequence>
<dbReference type="Pfam" id="PF11751">
    <property type="entry name" value="PorP_SprF"/>
    <property type="match status" value="1"/>
</dbReference>
<reference evidence="2 3" key="1">
    <citation type="submission" date="2024-09" db="EMBL/GenBank/DDBJ databases">
        <authorList>
            <person name="Sun Q."/>
            <person name="Mori K."/>
        </authorList>
    </citation>
    <scope>NUCLEOTIDE SEQUENCE [LARGE SCALE GENOMIC DNA]</scope>
    <source>
        <strain evidence="2 3">CECT 8622</strain>
    </source>
</reference>
<protein>
    <submittedName>
        <fullName evidence="2">PorP/SprF family type IX secretion system membrane protein</fullName>
    </submittedName>
</protein>
<feature type="coiled-coil region" evidence="1">
    <location>
        <begin position="361"/>
        <end position="511"/>
    </location>
</feature>
<keyword evidence="3" id="KW-1185">Reference proteome</keyword>